<evidence type="ECO:0000313" key="1">
    <source>
        <dbReference type="EMBL" id="KAK3201666.1"/>
    </source>
</evidence>
<dbReference type="Proteomes" id="UP001280581">
    <property type="component" value="Unassembled WGS sequence"/>
</dbReference>
<dbReference type="AlphaFoldDB" id="A0AAN6RDK0"/>
<proteinExistence type="predicted"/>
<sequence>MSIGEALVRWAVRVKQRAACLGPALRLTVWVIGAARAEDAEMDVERSRPEPRGVAAVLLFYNHPLHGAIPSAAACDQRASQRAAVAVLGTDDVEGLQG</sequence>
<keyword evidence="2" id="KW-1185">Reference proteome</keyword>
<organism evidence="1 2">
    <name type="scientific">Pseudopithomyces chartarum</name>
    <dbReference type="NCBI Taxonomy" id="1892770"/>
    <lineage>
        <taxon>Eukaryota</taxon>
        <taxon>Fungi</taxon>
        <taxon>Dikarya</taxon>
        <taxon>Ascomycota</taxon>
        <taxon>Pezizomycotina</taxon>
        <taxon>Dothideomycetes</taxon>
        <taxon>Pleosporomycetidae</taxon>
        <taxon>Pleosporales</taxon>
        <taxon>Massarineae</taxon>
        <taxon>Didymosphaeriaceae</taxon>
        <taxon>Pseudopithomyces</taxon>
    </lineage>
</organism>
<protein>
    <submittedName>
        <fullName evidence="1">Uncharacterized protein</fullName>
    </submittedName>
</protein>
<gene>
    <name evidence="1" type="ORF">GRF29_164g251823</name>
</gene>
<evidence type="ECO:0000313" key="2">
    <source>
        <dbReference type="Proteomes" id="UP001280581"/>
    </source>
</evidence>
<dbReference type="EMBL" id="WVTA01000015">
    <property type="protein sequence ID" value="KAK3201666.1"/>
    <property type="molecule type" value="Genomic_DNA"/>
</dbReference>
<name>A0AAN6RDK0_9PLEO</name>
<comment type="caution">
    <text evidence="1">The sequence shown here is derived from an EMBL/GenBank/DDBJ whole genome shotgun (WGS) entry which is preliminary data.</text>
</comment>
<reference evidence="1 2" key="1">
    <citation type="submission" date="2021-02" db="EMBL/GenBank/DDBJ databases">
        <title>Genome assembly of Pseudopithomyces chartarum.</title>
        <authorList>
            <person name="Jauregui R."/>
            <person name="Singh J."/>
            <person name="Voisey C."/>
        </authorList>
    </citation>
    <scope>NUCLEOTIDE SEQUENCE [LARGE SCALE GENOMIC DNA]</scope>
    <source>
        <strain evidence="1 2">AGR01</strain>
    </source>
</reference>
<accession>A0AAN6RDK0</accession>